<feature type="compositionally biased region" description="Low complexity" evidence="1">
    <location>
        <begin position="102"/>
        <end position="115"/>
    </location>
</feature>
<dbReference type="KEGG" id="dan:6504578"/>
<feature type="region of interest" description="Disordered" evidence="1">
    <location>
        <begin position="96"/>
        <end position="203"/>
    </location>
</feature>
<dbReference type="Proteomes" id="UP000007801">
    <property type="component" value="Unassembled WGS sequence"/>
</dbReference>
<evidence type="ECO:0000256" key="1">
    <source>
        <dbReference type="SAM" id="MobiDB-lite"/>
    </source>
</evidence>
<dbReference type="EMBL" id="CH902632">
    <property type="protein sequence ID" value="KPU74170.1"/>
    <property type="molecule type" value="Genomic_DNA"/>
</dbReference>
<dbReference type="GeneID" id="6504578"/>
<dbReference type="OrthoDB" id="7873092at2759"/>
<dbReference type="InParanoid" id="A0A0P8XGZ3"/>
<dbReference type="AlphaFoldDB" id="A0A0P8XGZ3"/>
<feature type="compositionally biased region" description="Basic and acidic residues" evidence="1">
    <location>
        <begin position="120"/>
        <end position="132"/>
    </location>
</feature>
<evidence type="ECO:0000313" key="3">
    <source>
        <dbReference type="Proteomes" id="UP000007801"/>
    </source>
</evidence>
<gene>
    <name evidence="2" type="primary">Dana\GF21908</name>
    <name evidence="2" type="synonym">dana_GLEANR_5910</name>
    <name evidence="2" type="ORF">GF21908</name>
</gene>
<sequence>MDACHLWHVEVFPNNLSQEDLDALQMYAIYGELFFDMPMGKRYKDTLDPTDTAAQPGTGHQNSTSTQNQSTLRLKLKLQQPKGKFSTAAFRLAGIDPPAGAQTSTSNGSFSGNSQVLRLRNNEKKNNSEKSNESGATGYSHPGANNAGRGGASGSGASSGINGGATGSSSGSGGNAESPAKEDFKLNKANFPPLPAPNQKRKD</sequence>
<feature type="region of interest" description="Disordered" evidence="1">
    <location>
        <begin position="46"/>
        <end position="72"/>
    </location>
</feature>
<feature type="compositionally biased region" description="Polar residues" evidence="1">
    <location>
        <begin position="52"/>
        <end position="72"/>
    </location>
</feature>
<dbReference type="eggNOG" id="ENOG502RTNT">
    <property type="taxonomic scope" value="Eukaryota"/>
</dbReference>
<proteinExistence type="predicted"/>
<organism evidence="2 3">
    <name type="scientific">Drosophila ananassae</name>
    <name type="common">Fruit fly</name>
    <dbReference type="NCBI Taxonomy" id="7217"/>
    <lineage>
        <taxon>Eukaryota</taxon>
        <taxon>Metazoa</taxon>
        <taxon>Ecdysozoa</taxon>
        <taxon>Arthropoda</taxon>
        <taxon>Hexapoda</taxon>
        <taxon>Insecta</taxon>
        <taxon>Pterygota</taxon>
        <taxon>Neoptera</taxon>
        <taxon>Endopterygota</taxon>
        <taxon>Diptera</taxon>
        <taxon>Brachycera</taxon>
        <taxon>Muscomorpha</taxon>
        <taxon>Ephydroidea</taxon>
        <taxon>Drosophilidae</taxon>
        <taxon>Drosophila</taxon>
        <taxon>Sophophora</taxon>
    </lineage>
</organism>
<evidence type="ECO:0000313" key="2">
    <source>
        <dbReference type="EMBL" id="KPU74170.1"/>
    </source>
</evidence>
<keyword evidence="3" id="KW-1185">Reference proteome</keyword>
<reference evidence="2 3" key="1">
    <citation type="journal article" date="2007" name="Nature">
        <title>Evolution of genes and genomes on the Drosophila phylogeny.</title>
        <authorList>
            <consortium name="Drosophila 12 Genomes Consortium"/>
            <person name="Clark A.G."/>
            <person name="Eisen M.B."/>
            <person name="Smith D.R."/>
            <person name="Bergman C.M."/>
            <person name="Oliver B."/>
            <person name="Markow T.A."/>
            <person name="Kaufman T.C."/>
            <person name="Kellis M."/>
            <person name="Gelbart W."/>
            <person name="Iyer V.N."/>
            <person name="Pollard D.A."/>
            <person name="Sackton T.B."/>
            <person name="Larracuente A.M."/>
            <person name="Singh N.D."/>
            <person name="Abad J.P."/>
            <person name="Abt D.N."/>
            <person name="Adryan B."/>
            <person name="Aguade M."/>
            <person name="Akashi H."/>
            <person name="Anderson W.W."/>
            <person name="Aquadro C.F."/>
            <person name="Ardell D.H."/>
            <person name="Arguello R."/>
            <person name="Artieri C.G."/>
            <person name="Barbash D.A."/>
            <person name="Barker D."/>
            <person name="Barsanti P."/>
            <person name="Batterham P."/>
            <person name="Batzoglou S."/>
            <person name="Begun D."/>
            <person name="Bhutkar A."/>
            <person name="Blanco E."/>
            <person name="Bosak S.A."/>
            <person name="Bradley R.K."/>
            <person name="Brand A.D."/>
            <person name="Brent M.R."/>
            <person name="Brooks A.N."/>
            <person name="Brown R.H."/>
            <person name="Butlin R.K."/>
            <person name="Caggese C."/>
            <person name="Calvi B.R."/>
            <person name="Bernardo de Carvalho A."/>
            <person name="Caspi A."/>
            <person name="Castrezana S."/>
            <person name="Celniker S.E."/>
            <person name="Chang J.L."/>
            <person name="Chapple C."/>
            <person name="Chatterji S."/>
            <person name="Chinwalla A."/>
            <person name="Civetta A."/>
            <person name="Clifton S.W."/>
            <person name="Comeron J.M."/>
            <person name="Costello J.C."/>
            <person name="Coyne J.A."/>
            <person name="Daub J."/>
            <person name="David R.G."/>
            <person name="Delcher A.L."/>
            <person name="Delehaunty K."/>
            <person name="Do C.B."/>
            <person name="Ebling H."/>
            <person name="Edwards K."/>
            <person name="Eickbush T."/>
            <person name="Evans J.D."/>
            <person name="Filipski A."/>
            <person name="Findeiss S."/>
            <person name="Freyhult E."/>
            <person name="Fulton L."/>
            <person name="Fulton R."/>
            <person name="Garcia A.C."/>
            <person name="Gardiner A."/>
            <person name="Garfield D.A."/>
            <person name="Garvin B.E."/>
            <person name="Gibson G."/>
            <person name="Gilbert D."/>
            <person name="Gnerre S."/>
            <person name="Godfrey J."/>
            <person name="Good R."/>
            <person name="Gotea V."/>
            <person name="Gravely B."/>
            <person name="Greenberg A.J."/>
            <person name="Griffiths-Jones S."/>
            <person name="Gross S."/>
            <person name="Guigo R."/>
            <person name="Gustafson E.A."/>
            <person name="Haerty W."/>
            <person name="Hahn M.W."/>
            <person name="Halligan D.L."/>
            <person name="Halpern A.L."/>
            <person name="Halter G.M."/>
            <person name="Han M.V."/>
            <person name="Heger A."/>
            <person name="Hillier L."/>
            <person name="Hinrichs A.S."/>
            <person name="Holmes I."/>
            <person name="Hoskins R.A."/>
            <person name="Hubisz M.J."/>
            <person name="Hultmark D."/>
            <person name="Huntley M.A."/>
            <person name="Jaffe D.B."/>
            <person name="Jagadeeshan S."/>
            <person name="Jeck W.R."/>
            <person name="Johnson J."/>
            <person name="Jones C.D."/>
            <person name="Jordan W.C."/>
            <person name="Karpen G.H."/>
            <person name="Kataoka E."/>
            <person name="Keightley P.D."/>
            <person name="Kheradpour P."/>
            <person name="Kirkness E.F."/>
            <person name="Koerich L.B."/>
            <person name="Kristiansen K."/>
            <person name="Kudrna D."/>
            <person name="Kulathinal R.J."/>
            <person name="Kumar S."/>
            <person name="Kwok R."/>
            <person name="Lander E."/>
            <person name="Langley C.H."/>
            <person name="Lapoint R."/>
            <person name="Lazzaro B.P."/>
            <person name="Lee S.J."/>
            <person name="Levesque L."/>
            <person name="Li R."/>
            <person name="Lin C.F."/>
            <person name="Lin M.F."/>
            <person name="Lindblad-Toh K."/>
            <person name="Llopart A."/>
            <person name="Long M."/>
            <person name="Low L."/>
            <person name="Lozovsky E."/>
            <person name="Lu J."/>
            <person name="Luo M."/>
            <person name="Machado C.A."/>
            <person name="Makalowski W."/>
            <person name="Marzo M."/>
            <person name="Matsuda M."/>
            <person name="Matzkin L."/>
            <person name="McAllister B."/>
            <person name="McBride C.S."/>
            <person name="McKernan B."/>
            <person name="McKernan K."/>
            <person name="Mendez-Lago M."/>
            <person name="Minx P."/>
            <person name="Mollenhauer M.U."/>
            <person name="Montooth K."/>
            <person name="Mount S.M."/>
            <person name="Mu X."/>
            <person name="Myers E."/>
            <person name="Negre B."/>
            <person name="Newfeld S."/>
            <person name="Nielsen R."/>
            <person name="Noor M.A."/>
            <person name="O'Grady P."/>
            <person name="Pachter L."/>
            <person name="Papaceit M."/>
            <person name="Parisi M.J."/>
            <person name="Parisi M."/>
            <person name="Parts L."/>
            <person name="Pedersen J.S."/>
            <person name="Pesole G."/>
            <person name="Phillippy A.M."/>
            <person name="Ponting C.P."/>
            <person name="Pop M."/>
            <person name="Porcelli D."/>
            <person name="Powell J.R."/>
            <person name="Prohaska S."/>
            <person name="Pruitt K."/>
            <person name="Puig M."/>
            <person name="Quesneville H."/>
            <person name="Ram K.R."/>
            <person name="Rand D."/>
            <person name="Rasmussen M.D."/>
            <person name="Reed L.K."/>
            <person name="Reenan R."/>
            <person name="Reily A."/>
            <person name="Remington K.A."/>
            <person name="Rieger T.T."/>
            <person name="Ritchie M.G."/>
            <person name="Robin C."/>
            <person name="Rogers Y.H."/>
            <person name="Rohde C."/>
            <person name="Rozas J."/>
            <person name="Rubenfield M.J."/>
            <person name="Ruiz A."/>
            <person name="Russo S."/>
            <person name="Salzberg S.L."/>
            <person name="Sanchez-Gracia A."/>
            <person name="Saranga D.J."/>
            <person name="Sato H."/>
            <person name="Schaeffer S.W."/>
            <person name="Schatz M.C."/>
            <person name="Schlenke T."/>
            <person name="Schwartz R."/>
            <person name="Segarra C."/>
            <person name="Singh R.S."/>
            <person name="Sirot L."/>
            <person name="Sirota M."/>
            <person name="Sisneros N.B."/>
            <person name="Smith C.D."/>
            <person name="Smith T.F."/>
            <person name="Spieth J."/>
            <person name="Stage D.E."/>
            <person name="Stark A."/>
            <person name="Stephan W."/>
            <person name="Strausberg R.L."/>
            <person name="Strempel S."/>
            <person name="Sturgill D."/>
            <person name="Sutton G."/>
            <person name="Sutton G.G."/>
            <person name="Tao W."/>
            <person name="Teichmann S."/>
            <person name="Tobari Y.N."/>
            <person name="Tomimura Y."/>
            <person name="Tsolas J.M."/>
            <person name="Valente V.L."/>
            <person name="Venter E."/>
            <person name="Venter J.C."/>
            <person name="Vicario S."/>
            <person name="Vieira F.G."/>
            <person name="Vilella A.J."/>
            <person name="Villasante A."/>
            <person name="Walenz B."/>
            <person name="Wang J."/>
            <person name="Wasserman M."/>
            <person name="Watts T."/>
            <person name="Wilson D."/>
            <person name="Wilson R.K."/>
            <person name="Wing R.A."/>
            <person name="Wolfner M.F."/>
            <person name="Wong A."/>
            <person name="Wong G.K."/>
            <person name="Wu C.I."/>
            <person name="Wu G."/>
            <person name="Yamamoto D."/>
            <person name="Yang H.P."/>
            <person name="Yang S.P."/>
            <person name="Yorke J.A."/>
            <person name="Yoshida K."/>
            <person name="Zdobnov E."/>
            <person name="Zhang P."/>
            <person name="Zhang Y."/>
            <person name="Zimin A.V."/>
            <person name="Baldwin J."/>
            <person name="Abdouelleil A."/>
            <person name="Abdulkadir J."/>
            <person name="Abebe A."/>
            <person name="Abera B."/>
            <person name="Abreu J."/>
            <person name="Acer S.C."/>
            <person name="Aftuck L."/>
            <person name="Alexander A."/>
            <person name="An P."/>
            <person name="Anderson E."/>
            <person name="Anderson S."/>
            <person name="Arachi H."/>
            <person name="Azer M."/>
            <person name="Bachantsang P."/>
            <person name="Barry A."/>
            <person name="Bayul T."/>
            <person name="Berlin A."/>
            <person name="Bessette D."/>
            <person name="Bloom T."/>
            <person name="Blye J."/>
            <person name="Boguslavskiy L."/>
            <person name="Bonnet C."/>
            <person name="Boukhgalter B."/>
            <person name="Bourzgui I."/>
            <person name="Brown A."/>
            <person name="Cahill P."/>
            <person name="Channer S."/>
            <person name="Cheshatsang Y."/>
            <person name="Chuda L."/>
            <person name="Citroen M."/>
            <person name="Collymore A."/>
            <person name="Cooke P."/>
            <person name="Costello M."/>
            <person name="D'Aco K."/>
            <person name="Daza R."/>
            <person name="De Haan G."/>
            <person name="DeGray S."/>
            <person name="DeMaso C."/>
            <person name="Dhargay N."/>
            <person name="Dooley K."/>
            <person name="Dooley E."/>
            <person name="Doricent M."/>
            <person name="Dorje P."/>
            <person name="Dorjee K."/>
            <person name="Dupes A."/>
            <person name="Elong R."/>
            <person name="Falk J."/>
            <person name="Farina A."/>
            <person name="Faro S."/>
            <person name="Ferguson D."/>
            <person name="Fisher S."/>
            <person name="Foley C.D."/>
            <person name="Franke A."/>
            <person name="Friedrich D."/>
            <person name="Gadbois L."/>
            <person name="Gearin G."/>
            <person name="Gearin C.R."/>
            <person name="Giannoukos G."/>
            <person name="Goode T."/>
            <person name="Graham J."/>
            <person name="Grandbois E."/>
            <person name="Grewal S."/>
            <person name="Gyaltsen K."/>
            <person name="Hafez N."/>
            <person name="Hagos B."/>
            <person name="Hall J."/>
            <person name="Henson C."/>
            <person name="Hollinger A."/>
            <person name="Honan T."/>
            <person name="Huard M.D."/>
            <person name="Hughes L."/>
            <person name="Hurhula B."/>
            <person name="Husby M.E."/>
            <person name="Kamat A."/>
            <person name="Kanga B."/>
            <person name="Kashin S."/>
            <person name="Khazanovich D."/>
            <person name="Kisner P."/>
            <person name="Lance K."/>
            <person name="Lara M."/>
            <person name="Lee W."/>
            <person name="Lennon N."/>
            <person name="Letendre F."/>
            <person name="LeVine R."/>
            <person name="Lipovsky A."/>
            <person name="Liu X."/>
            <person name="Liu J."/>
            <person name="Liu S."/>
            <person name="Lokyitsang T."/>
            <person name="Lokyitsang Y."/>
            <person name="Lubonja R."/>
            <person name="Lui A."/>
            <person name="MacDonald P."/>
            <person name="Magnisalis V."/>
            <person name="Maru K."/>
            <person name="Matthews C."/>
            <person name="McCusker W."/>
            <person name="McDonough S."/>
            <person name="Mehta T."/>
            <person name="Meldrim J."/>
            <person name="Meneus L."/>
            <person name="Mihai O."/>
            <person name="Mihalev A."/>
            <person name="Mihova T."/>
            <person name="Mittelman R."/>
            <person name="Mlenga V."/>
            <person name="Montmayeur A."/>
            <person name="Mulrain L."/>
            <person name="Navidi A."/>
            <person name="Naylor J."/>
            <person name="Negash T."/>
            <person name="Nguyen T."/>
            <person name="Nguyen N."/>
            <person name="Nicol R."/>
            <person name="Norbu C."/>
            <person name="Norbu N."/>
            <person name="Novod N."/>
            <person name="O'Neill B."/>
            <person name="Osman S."/>
            <person name="Markiewicz E."/>
            <person name="Oyono O.L."/>
            <person name="Patti C."/>
            <person name="Phunkhang P."/>
            <person name="Pierre F."/>
            <person name="Priest M."/>
            <person name="Raghuraman S."/>
            <person name="Rege F."/>
            <person name="Reyes R."/>
            <person name="Rise C."/>
            <person name="Rogov P."/>
            <person name="Ross K."/>
            <person name="Ryan E."/>
            <person name="Settipalli S."/>
            <person name="Shea T."/>
            <person name="Sherpa N."/>
            <person name="Shi L."/>
            <person name="Shih D."/>
            <person name="Sparrow T."/>
            <person name="Spaulding J."/>
            <person name="Stalker J."/>
            <person name="Stange-Thomann N."/>
            <person name="Stavropoulos S."/>
            <person name="Stone C."/>
            <person name="Strader C."/>
            <person name="Tesfaye S."/>
            <person name="Thomson T."/>
            <person name="Thoulutsang Y."/>
            <person name="Thoulutsang D."/>
            <person name="Topham K."/>
            <person name="Topping I."/>
            <person name="Tsamla T."/>
            <person name="Vassiliev H."/>
            <person name="Vo A."/>
            <person name="Wangchuk T."/>
            <person name="Wangdi T."/>
            <person name="Weiand M."/>
            <person name="Wilkinson J."/>
            <person name="Wilson A."/>
            <person name="Yadav S."/>
            <person name="Young G."/>
            <person name="Yu Q."/>
            <person name="Zembek L."/>
            <person name="Zhong D."/>
            <person name="Zimmer A."/>
            <person name="Zwirko Z."/>
            <person name="Jaffe D.B."/>
            <person name="Alvarez P."/>
            <person name="Brockman W."/>
            <person name="Butler J."/>
            <person name="Chin C."/>
            <person name="Gnerre S."/>
            <person name="Grabherr M."/>
            <person name="Kleber M."/>
            <person name="Mauceli E."/>
            <person name="MacCallum I."/>
        </authorList>
    </citation>
    <scope>NUCLEOTIDE SEQUENCE [LARGE SCALE GENOMIC DNA]</scope>
    <source>
        <strain evidence="3">Tucson 14024-0371.13</strain>
    </source>
</reference>
<feature type="compositionally biased region" description="Gly residues" evidence="1">
    <location>
        <begin position="161"/>
        <end position="174"/>
    </location>
</feature>
<accession>A0A0P8XGZ3</accession>
<name>A0A0P8XGZ3_DROAN</name>
<protein>
    <submittedName>
        <fullName evidence="2">Uncharacterized protein</fullName>
    </submittedName>
</protein>